<feature type="transmembrane region" description="Helical" evidence="16">
    <location>
        <begin position="123"/>
        <end position="145"/>
    </location>
</feature>
<evidence type="ECO:0000256" key="13">
    <source>
        <dbReference type="ARBA" id="ARBA00023136"/>
    </source>
</evidence>
<dbReference type="InterPro" id="IPR012136">
    <property type="entry name" value="NADH_DH_b"/>
</dbReference>
<comment type="catalytic activity">
    <reaction evidence="14 15">
        <text>NAD(+) + NADPH + H(+)(in) = NADH + NADP(+) + H(+)(out)</text>
        <dbReference type="Rhea" id="RHEA:47992"/>
        <dbReference type="ChEBI" id="CHEBI:15378"/>
        <dbReference type="ChEBI" id="CHEBI:57540"/>
        <dbReference type="ChEBI" id="CHEBI:57783"/>
        <dbReference type="ChEBI" id="CHEBI:57945"/>
        <dbReference type="ChEBI" id="CHEBI:58349"/>
        <dbReference type="EC" id="7.1.1.1"/>
    </reaction>
</comment>
<evidence type="ECO:0000256" key="1">
    <source>
        <dbReference type="ARBA" id="ARBA00003943"/>
    </source>
</evidence>
<evidence type="ECO:0000256" key="12">
    <source>
        <dbReference type="ARBA" id="ARBA00023027"/>
    </source>
</evidence>
<dbReference type="RefSeq" id="WP_144085732.1">
    <property type="nucleotide sequence ID" value="NZ_VMHK01000004.1"/>
</dbReference>
<dbReference type="InterPro" id="IPR034300">
    <property type="entry name" value="PNTB-like"/>
</dbReference>
<dbReference type="GO" id="GO:0050661">
    <property type="term" value="F:NADP binding"/>
    <property type="evidence" value="ECO:0007669"/>
    <property type="project" value="InterPro"/>
</dbReference>
<keyword evidence="12 15" id="KW-0520">NAD</keyword>
<comment type="function">
    <text evidence="1 15">The transhydrogenation between NADH and NADP is coupled to respiration and ATP hydrolysis and functions as a proton pump across the membrane.</text>
</comment>
<evidence type="ECO:0000256" key="6">
    <source>
        <dbReference type="ARBA" id="ARBA00022475"/>
    </source>
</evidence>
<name>A0A556R1X8_9BIFI</name>
<comment type="similarity">
    <text evidence="3 15">Belongs to the PNT beta subunit family.</text>
</comment>
<evidence type="ECO:0000256" key="7">
    <source>
        <dbReference type="ARBA" id="ARBA00022519"/>
    </source>
</evidence>
<evidence type="ECO:0000256" key="9">
    <source>
        <dbReference type="ARBA" id="ARBA00022857"/>
    </source>
</evidence>
<dbReference type="Pfam" id="PF02233">
    <property type="entry name" value="PNTB"/>
    <property type="match status" value="1"/>
</dbReference>
<feature type="transmembrane region" description="Helical" evidence="16">
    <location>
        <begin position="190"/>
        <end position="211"/>
    </location>
</feature>
<feature type="transmembrane region" description="Helical" evidence="16">
    <location>
        <begin position="6"/>
        <end position="26"/>
    </location>
</feature>
<evidence type="ECO:0000256" key="2">
    <source>
        <dbReference type="ARBA" id="ARBA00004429"/>
    </source>
</evidence>
<dbReference type="PANTHER" id="PTHR44758">
    <property type="entry name" value="NAD(P) TRANSHYDROGENASE SUBUNIT BETA"/>
    <property type="match status" value="1"/>
</dbReference>
<dbReference type="PANTHER" id="PTHR44758:SF1">
    <property type="entry name" value="NAD(P) TRANSHYDROGENASE SUBUNIT BETA"/>
    <property type="match status" value="1"/>
</dbReference>
<comment type="caution">
    <text evidence="18">The sequence shown here is derived from an EMBL/GenBank/DDBJ whole genome shotgun (WGS) entry which is preliminary data.</text>
</comment>
<evidence type="ECO:0000256" key="10">
    <source>
        <dbReference type="ARBA" id="ARBA00022967"/>
    </source>
</evidence>
<organism evidence="18 19">
    <name type="scientific">Bifidobacterium apousia</name>
    <dbReference type="NCBI Taxonomy" id="2750996"/>
    <lineage>
        <taxon>Bacteria</taxon>
        <taxon>Bacillati</taxon>
        <taxon>Actinomycetota</taxon>
        <taxon>Actinomycetes</taxon>
        <taxon>Bifidobacteriales</taxon>
        <taxon>Bifidobacteriaceae</taxon>
        <taxon>Bifidobacterium</taxon>
    </lineage>
</organism>
<evidence type="ECO:0000256" key="3">
    <source>
        <dbReference type="ARBA" id="ARBA00007919"/>
    </source>
</evidence>
<protein>
    <recommendedName>
        <fullName evidence="5 15">NAD(P) transhydrogenase subunit beta</fullName>
        <ecNumber evidence="4 15">7.1.1.1</ecNumber>
    </recommendedName>
    <alternativeName>
        <fullName evidence="15">Nicotinamide nucleotide transhydrogenase subunit beta</fullName>
    </alternativeName>
</protein>
<gene>
    <name evidence="18" type="ORF">FPK30_05955</name>
</gene>
<keyword evidence="8 16" id="KW-0812">Transmembrane</keyword>
<dbReference type="PIRSF" id="PIRSF000204">
    <property type="entry name" value="PNTB"/>
    <property type="match status" value="1"/>
</dbReference>
<sequence length="469" mass="48611">MNTLDIITWFVYLLSSVMFVMGLHYMNSPKTARTGNRISAAGMVIAVAMAFIHLFATGFTSSLAIVLLVLGILIGSAAGVYSARKVKMTDMPQLVSVFNTVGGGAAALVALNDILTSEGTPTLVVLITAGLGVVIGSITFTGSLIAAGKLQGISLIKNLKLPAKAVWNVLFALLTVLSLVMLCLNPGNRTLWAILTAIFALGYGLVFVIPIGGADMPVVISVLNACTGTAVAMNGLAIDNVALIVAGALVGAAGATLSVLMAQAMNRPLLSVLAGGFGGSSVSASQDQGTQGTMKETTPDDVAVQLVYADKVIFVPGFGLAQAQAQRELADLGELLKGRGVEVSYAIHPVAGRMPGHMNVLLAEANVPYEELIDLDDINPQFPSANVALVVGANDVTNPAARRPGTAVSGMPILDVDKAQHVVVLKRGRGKGYAGIENELYFNPNTQMLFNDAKASLQAIIASVKELIA</sequence>
<keyword evidence="9 15" id="KW-0521">NADP</keyword>
<evidence type="ECO:0000256" key="15">
    <source>
        <dbReference type="PIRNR" id="PIRNR000204"/>
    </source>
</evidence>
<dbReference type="AlphaFoldDB" id="A0A556R1X8"/>
<keyword evidence="11 16" id="KW-1133">Transmembrane helix</keyword>
<dbReference type="InterPro" id="IPR029035">
    <property type="entry name" value="DHS-like_NAD/FAD-binding_dom"/>
</dbReference>
<dbReference type="EC" id="7.1.1.1" evidence="4 15"/>
<evidence type="ECO:0000259" key="17">
    <source>
        <dbReference type="Pfam" id="PF02233"/>
    </source>
</evidence>
<dbReference type="Gene3D" id="3.40.50.1220">
    <property type="entry name" value="TPP-binding domain"/>
    <property type="match status" value="1"/>
</dbReference>
<evidence type="ECO:0000256" key="16">
    <source>
        <dbReference type="SAM" id="Phobius"/>
    </source>
</evidence>
<evidence type="ECO:0000256" key="4">
    <source>
        <dbReference type="ARBA" id="ARBA00012943"/>
    </source>
</evidence>
<keyword evidence="19" id="KW-1185">Reference proteome</keyword>
<accession>A0A556R1X8</accession>
<dbReference type="SUPFAM" id="SSF52467">
    <property type="entry name" value="DHS-like NAD/FAD-binding domain"/>
    <property type="match status" value="1"/>
</dbReference>
<feature type="transmembrane region" description="Helical" evidence="16">
    <location>
        <begin position="62"/>
        <end position="82"/>
    </location>
</feature>
<feature type="transmembrane region" description="Helical" evidence="16">
    <location>
        <begin position="38"/>
        <end position="56"/>
    </location>
</feature>
<feature type="domain" description="NADP transhydrogenase beta-like" evidence="17">
    <location>
        <begin position="10"/>
        <end position="462"/>
    </location>
</feature>
<dbReference type="GO" id="GO:0008750">
    <property type="term" value="F:proton-translocating NAD(P)+ transhydrogenase activity"/>
    <property type="evidence" value="ECO:0007669"/>
    <property type="project" value="UniProtKB-EC"/>
</dbReference>
<proteinExistence type="inferred from homology"/>
<keyword evidence="10 15" id="KW-1278">Translocase</keyword>
<evidence type="ECO:0000313" key="18">
    <source>
        <dbReference type="EMBL" id="TSJ82890.1"/>
    </source>
</evidence>
<evidence type="ECO:0000256" key="8">
    <source>
        <dbReference type="ARBA" id="ARBA00022692"/>
    </source>
</evidence>
<evidence type="ECO:0000313" key="19">
    <source>
        <dbReference type="Proteomes" id="UP000316508"/>
    </source>
</evidence>
<dbReference type="GO" id="GO:0005886">
    <property type="term" value="C:plasma membrane"/>
    <property type="evidence" value="ECO:0007669"/>
    <property type="project" value="UniProtKB-SubCell"/>
</dbReference>
<dbReference type="EMBL" id="VMHK01000004">
    <property type="protein sequence ID" value="TSJ82890.1"/>
    <property type="molecule type" value="Genomic_DNA"/>
</dbReference>
<keyword evidence="7 15" id="KW-0997">Cell inner membrane</keyword>
<feature type="transmembrane region" description="Helical" evidence="16">
    <location>
        <begin position="165"/>
        <end position="184"/>
    </location>
</feature>
<evidence type="ECO:0000256" key="14">
    <source>
        <dbReference type="ARBA" id="ARBA00048202"/>
    </source>
</evidence>
<dbReference type="Proteomes" id="UP000316508">
    <property type="component" value="Unassembled WGS sequence"/>
</dbReference>
<reference evidence="18 19" key="1">
    <citation type="submission" date="2019-07" db="EMBL/GenBank/DDBJ databases">
        <title>Bifidobacterium asteroides genomes.</title>
        <authorList>
            <person name="Zheng H."/>
        </authorList>
    </citation>
    <scope>NUCLEOTIDE SEQUENCE [LARGE SCALE GENOMIC DNA]</scope>
    <source>
        <strain evidence="18 19">W8102</strain>
    </source>
</reference>
<keyword evidence="13 15" id="KW-0472">Membrane</keyword>
<feature type="transmembrane region" description="Helical" evidence="16">
    <location>
        <begin position="243"/>
        <end position="262"/>
    </location>
</feature>
<feature type="transmembrane region" description="Helical" evidence="16">
    <location>
        <begin position="218"/>
        <end position="237"/>
    </location>
</feature>
<keyword evidence="6 15" id="KW-1003">Cell membrane</keyword>
<comment type="subcellular location">
    <subcellularLocation>
        <location evidence="2">Cell inner membrane</location>
        <topology evidence="2">Multi-pass membrane protein</topology>
    </subcellularLocation>
</comment>
<evidence type="ECO:0000256" key="5">
    <source>
        <dbReference type="ARBA" id="ARBA00014581"/>
    </source>
</evidence>
<evidence type="ECO:0000256" key="11">
    <source>
        <dbReference type="ARBA" id="ARBA00022989"/>
    </source>
</evidence>